<accession>A0AAV0FKW5</accession>
<dbReference type="Proteomes" id="UP001152523">
    <property type="component" value="Unassembled WGS sequence"/>
</dbReference>
<evidence type="ECO:0000313" key="1">
    <source>
        <dbReference type="EMBL" id="CAH9135942.1"/>
    </source>
</evidence>
<dbReference type="EMBL" id="CAMAPF010000991">
    <property type="protein sequence ID" value="CAH9135942.1"/>
    <property type="molecule type" value="Genomic_DNA"/>
</dbReference>
<organism evidence="1 2">
    <name type="scientific">Cuscuta epithymum</name>
    <dbReference type="NCBI Taxonomy" id="186058"/>
    <lineage>
        <taxon>Eukaryota</taxon>
        <taxon>Viridiplantae</taxon>
        <taxon>Streptophyta</taxon>
        <taxon>Embryophyta</taxon>
        <taxon>Tracheophyta</taxon>
        <taxon>Spermatophyta</taxon>
        <taxon>Magnoliopsida</taxon>
        <taxon>eudicotyledons</taxon>
        <taxon>Gunneridae</taxon>
        <taxon>Pentapetalae</taxon>
        <taxon>asterids</taxon>
        <taxon>lamiids</taxon>
        <taxon>Solanales</taxon>
        <taxon>Convolvulaceae</taxon>
        <taxon>Cuscuteae</taxon>
        <taxon>Cuscuta</taxon>
        <taxon>Cuscuta subgen. Cuscuta</taxon>
    </lineage>
</organism>
<gene>
    <name evidence="1" type="ORF">CEPIT_LOCUS34905</name>
</gene>
<dbReference type="AlphaFoldDB" id="A0AAV0FKW5"/>
<name>A0AAV0FKW5_9ASTE</name>
<evidence type="ECO:0008006" key="3">
    <source>
        <dbReference type="Google" id="ProtNLM"/>
    </source>
</evidence>
<protein>
    <recommendedName>
        <fullName evidence="3">Secreted protein</fullName>
    </recommendedName>
</protein>
<comment type="caution">
    <text evidence="1">The sequence shown here is derived from an EMBL/GenBank/DDBJ whole genome shotgun (WGS) entry which is preliminary data.</text>
</comment>
<proteinExistence type="predicted"/>
<reference evidence="1" key="1">
    <citation type="submission" date="2022-07" db="EMBL/GenBank/DDBJ databases">
        <authorList>
            <person name="Macas J."/>
            <person name="Novak P."/>
            <person name="Neumann P."/>
        </authorList>
    </citation>
    <scope>NUCLEOTIDE SEQUENCE</scope>
</reference>
<sequence>MWAFPFVAEGVGAAASLSSSSSSSVAANLFALNLSVNLGFNKIQFHSFPTFSAYPSPGFLSPLPRSGPILPLSCLFYLHLSFPEHIQHICIVIFTDMVFYSSNVGHFT</sequence>
<keyword evidence="2" id="KW-1185">Reference proteome</keyword>
<evidence type="ECO:0000313" key="2">
    <source>
        <dbReference type="Proteomes" id="UP001152523"/>
    </source>
</evidence>